<dbReference type="EMBL" id="JADCNL010000002">
    <property type="protein sequence ID" value="KAG0492322.1"/>
    <property type="molecule type" value="Genomic_DNA"/>
</dbReference>
<dbReference type="SUPFAM" id="SSF57716">
    <property type="entry name" value="Glucocorticoid receptor-like (DNA-binding domain)"/>
    <property type="match status" value="1"/>
</dbReference>
<dbReference type="Proteomes" id="UP000636800">
    <property type="component" value="Chromosome 2"/>
</dbReference>
<sequence length="75" mass="8358">MAQESWKDVDETECQKCDRLILCANNCGFLGSAMTNILCFASYRDHVMKEQVMAVAKPAVLPSSQEQLEMVGVDE</sequence>
<evidence type="ECO:0000313" key="6">
    <source>
        <dbReference type="EMBL" id="KAG0492322.1"/>
    </source>
</evidence>
<evidence type="ECO:0000256" key="3">
    <source>
        <dbReference type="ARBA" id="ARBA00022771"/>
    </source>
</evidence>
<comment type="function">
    <text evidence="1">May be involved in environmental stress response.</text>
</comment>
<evidence type="ECO:0000256" key="2">
    <source>
        <dbReference type="ARBA" id="ARBA00022723"/>
    </source>
</evidence>
<dbReference type="OrthoDB" id="512920at2759"/>
<evidence type="ECO:0000256" key="1">
    <source>
        <dbReference type="ARBA" id="ARBA00003732"/>
    </source>
</evidence>
<evidence type="ECO:0000259" key="5">
    <source>
        <dbReference type="Pfam" id="PF01754"/>
    </source>
</evidence>
<dbReference type="AlphaFoldDB" id="A0A835VB87"/>
<keyword evidence="2" id="KW-0479">Metal-binding</keyword>
<dbReference type="Gene3D" id="1.20.5.4770">
    <property type="match status" value="1"/>
</dbReference>
<keyword evidence="3" id="KW-0863">Zinc-finger</keyword>
<dbReference type="Pfam" id="PF01754">
    <property type="entry name" value="zf-A20"/>
    <property type="match status" value="1"/>
</dbReference>
<evidence type="ECO:0000313" key="7">
    <source>
        <dbReference type="Proteomes" id="UP000636800"/>
    </source>
</evidence>
<dbReference type="GO" id="GO:0003677">
    <property type="term" value="F:DNA binding"/>
    <property type="evidence" value="ECO:0007669"/>
    <property type="project" value="InterPro"/>
</dbReference>
<dbReference type="GO" id="GO:0008270">
    <property type="term" value="F:zinc ion binding"/>
    <property type="evidence" value="ECO:0007669"/>
    <property type="project" value="UniProtKB-KW"/>
</dbReference>
<organism evidence="6 7">
    <name type="scientific">Vanilla planifolia</name>
    <name type="common">Vanilla</name>
    <dbReference type="NCBI Taxonomy" id="51239"/>
    <lineage>
        <taxon>Eukaryota</taxon>
        <taxon>Viridiplantae</taxon>
        <taxon>Streptophyta</taxon>
        <taxon>Embryophyta</taxon>
        <taxon>Tracheophyta</taxon>
        <taxon>Spermatophyta</taxon>
        <taxon>Magnoliopsida</taxon>
        <taxon>Liliopsida</taxon>
        <taxon>Asparagales</taxon>
        <taxon>Orchidaceae</taxon>
        <taxon>Vanilloideae</taxon>
        <taxon>Vanilleae</taxon>
        <taxon>Vanilla</taxon>
    </lineage>
</organism>
<protein>
    <recommendedName>
        <fullName evidence="5">A20-type domain-containing protein</fullName>
    </recommendedName>
</protein>
<name>A0A835VB87_VANPL</name>
<accession>A0A835VB87</accession>
<proteinExistence type="predicted"/>
<gene>
    <name evidence="6" type="ORF">HPP92_005720</name>
</gene>
<keyword evidence="4" id="KW-0862">Zinc</keyword>
<comment type="caution">
    <text evidence="6">The sequence shown here is derived from an EMBL/GenBank/DDBJ whole genome shotgun (WGS) entry which is preliminary data.</text>
</comment>
<evidence type="ECO:0000256" key="4">
    <source>
        <dbReference type="ARBA" id="ARBA00022833"/>
    </source>
</evidence>
<reference evidence="6 7" key="1">
    <citation type="journal article" date="2020" name="Nat. Food">
        <title>A phased Vanilla planifolia genome enables genetic improvement of flavour and production.</title>
        <authorList>
            <person name="Hasing T."/>
            <person name="Tang H."/>
            <person name="Brym M."/>
            <person name="Khazi F."/>
            <person name="Huang T."/>
            <person name="Chambers A.H."/>
        </authorList>
    </citation>
    <scope>NUCLEOTIDE SEQUENCE [LARGE SCALE GENOMIC DNA]</scope>
    <source>
        <tissue evidence="6">Leaf</tissue>
    </source>
</reference>
<feature type="domain" description="A20-type" evidence="5">
    <location>
        <begin position="21"/>
        <end position="39"/>
    </location>
</feature>
<keyword evidence="7" id="KW-1185">Reference proteome</keyword>
<dbReference type="InterPro" id="IPR002653">
    <property type="entry name" value="Znf_A20"/>
</dbReference>